<feature type="compositionally biased region" description="Basic and acidic residues" evidence="1">
    <location>
        <begin position="98"/>
        <end position="112"/>
    </location>
</feature>
<dbReference type="AlphaFoldDB" id="X6MJ37"/>
<dbReference type="Pfam" id="PF02204">
    <property type="entry name" value="VPS9"/>
    <property type="match status" value="1"/>
</dbReference>
<dbReference type="Gene3D" id="1.20.1050.80">
    <property type="entry name" value="VPS9 domain"/>
    <property type="match status" value="1"/>
</dbReference>
<reference evidence="3 4" key="1">
    <citation type="journal article" date="2013" name="Curr. Biol.">
        <title>The Genome of the Foraminiferan Reticulomyxa filosa.</title>
        <authorList>
            <person name="Glockner G."/>
            <person name="Hulsmann N."/>
            <person name="Schleicher M."/>
            <person name="Noegel A.A."/>
            <person name="Eichinger L."/>
            <person name="Gallinger C."/>
            <person name="Pawlowski J."/>
            <person name="Sierra R."/>
            <person name="Euteneuer U."/>
            <person name="Pillet L."/>
            <person name="Moustafa A."/>
            <person name="Platzer M."/>
            <person name="Groth M."/>
            <person name="Szafranski K."/>
            <person name="Schliwa M."/>
        </authorList>
    </citation>
    <scope>NUCLEOTIDE SEQUENCE [LARGE SCALE GENOMIC DNA]</scope>
</reference>
<comment type="caution">
    <text evidence="3">The sequence shown here is derived from an EMBL/GenBank/DDBJ whole genome shotgun (WGS) entry which is preliminary data.</text>
</comment>
<dbReference type="Proteomes" id="UP000023152">
    <property type="component" value="Unassembled WGS sequence"/>
</dbReference>
<dbReference type="SUPFAM" id="SSF109993">
    <property type="entry name" value="VPS9 domain"/>
    <property type="match status" value="1"/>
</dbReference>
<dbReference type="PROSITE" id="PS51205">
    <property type="entry name" value="VPS9"/>
    <property type="match status" value="1"/>
</dbReference>
<accession>X6MJ37</accession>
<name>X6MJ37_RETFI</name>
<protein>
    <recommendedName>
        <fullName evidence="2">VPS9 domain-containing protein</fullName>
    </recommendedName>
</protein>
<evidence type="ECO:0000256" key="1">
    <source>
        <dbReference type="SAM" id="MobiDB-lite"/>
    </source>
</evidence>
<feature type="non-terminal residue" evidence="3">
    <location>
        <position position="1"/>
    </location>
</feature>
<evidence type="ECO:0000313" key="3">
    <source>
        <dbReference type="EMBL" id="ETO13085.1"/>
    </source>
</evidence>
<sequence>NGKMGHGKKRPGKPQMDLMERVTSEAQVEWANLFYESTEDKIVYQVKSIMLQSENNEESDTNNNFSKTQTGKPSDFGSALSLVQSRSSTEDPSVSALEEVKTDKNKERDDRTNSVATAQKEREKFAKIPTIGKYREYFFASFEHWCESNEILWIIREYLDATVAFLFKMHGKYLRELMLEADKDNIDEDDDMKREGNCILLFVINFCLLLICKPKKKKSQVVDLQIRPLVERAVVEVVLESKAREILKVVERRTRSKYQLLVQKLSKLIGKQQSDFGIPAKNQNKDDWKFAVEQLQLLKQSHLPIDMVQCLIATATTIHKQNTSKDPIDADDFINVLSYLCLLFLQLAIHKQTNKFALIRKIQIAIYVYVKSSTLKTPAITEAELLFIEGLIDKQTAMSEGGYYFTVFRSVVNWIYTFEEKKKD</sequence>
<dbReference type="InterPro" id="IPR003123">
    <property type="entry name" value="VPS9"/>
</dbReference>
<dbReference type="InterPro" id="IPR037191">
    <property type="entry name" value="VPS9_dom_sf"/>
</dbReference>
<gene>
    <name evidence="3" type="ORF">RFI_24287</name>
</gene>
<evidence type="ECO:0000313" key="4">
    <source>
        <dbReference type="Proteomes" id="UP000023152"/>
    </source>
</evidence>
<feature type="domain" description="VPS9" evidence="2">
    <location>
        <begin position="255"/>
        <end position="424"/>
    </location>
</feature>
<evidence type="ECO:0000259" key="2">
    <source>
        <dbReference type="PROSITE" id="PS51205"/>
    </source>
</evidence>
<dbReference type="EMBL" id="ASPP01020841">
    <property type="protein sequence ID" value="ETO13085.1"/>
    <property type="molecule type" value="Genomic_DNA"/>
</dbReference>
<organism evidence="3 4">
    <name type="scientific">Reticulomyxa filosa</name>
    <dbReference type="NCBI Taxonomy" id="46433"/>
    <lineage>
        <taxon>Eukaryota</taxon>
        <taxon>Sar</taxon>
        <taxon>Rhizaria</taxon>
        <taxon>Retaria</taxon>
        <taxon>Foraminifera</taxon>
        <taxon>Monothalamids</taxon>
        <taxon>Reticulomyxidae</taxon>
        <taxon>Reticulomyxa</taxon>
    </lineage>
</organism>
<feature type="compositionally biased region" description="Polar residues" evidence="1">
    <location>
        <begin position="81"/>
        <end position="92"/>
    </location>
</feature>
<proteinExistence type="predicted"/>
<feature type="region of interest" description="Disordered" evidence="1">
    <location>
        <begin position="53"/>
        <end position="118"/>
    </location>
</feature>
<dbReference type="OrthoDB" id="18687at2759"/>
<keyword evidence="4" id="KW-1185">Reference proteome</keyword>